<evidence type="ECO:0000259" key="3">
    <source>
        <dbReference type="PROSITE" id="PS50181"/>
    </source>
</evidence>
<keyword evidence="1" id="KW-0853">WD repeat</keyword>
<dbReference type="PANTHER" id="PTHR20995">
    <property type="entry name" value="F-BOX/WD REPEAT-CONTAINING PROTEIN 5"/>
    <property type="match status" value="1"/>
</dbReference>
<feature type="region of interest" description="Disordered" evidence="2">
    <location>
        <begin position="280"/>
        <end position="363"/>
    </location>
</feature>
<reference evidence="4" key="2">
    <citation type="submission" date="2021-01" db="UniProtKB">
        <authorList>
            <consortium name="EnsemblMetazoa"/>
        </authorList>
    </citation>
    <scope>IDENTIFICATION</scope>
</reference>
<dbReference type="InterPro" id="IPR042508">
    <property type="entry name" value="FBXW5"/>
</dbReference>
<dbReference type="InterPro" id="IPR001680">
    <property type="entry name" value="WD40_rpt"/>
</dbReference>
<dbReference type="OrthoDB" id="192402at2759"/>
<feature type="region of interest" description="Disordered" evidence="2">
    <location>
        <begin position="381"/>
        <end position="459"/>
    </location>
</feature>
<dbReference type="GO" id="GO:0080008">
    <property type="term" value="C:Cul4-RING E3 ubiquitin ligase complex"/>
    <property type="evidence" value="ECO:0007669"/>
    <property type="project" value="InterPro"/>
</dbReference>
<feature type="repeat" description="WD" evidence="1">
    <location>
        <begin position="832"/>
        <end position="864"/>
    </location>
</feature>
<feature type="compositionally biased region" description="Low complexity" evidence="2">
    <location>
        <begin position="615"/>
        <end position="627"/>
    </location>
</feature>
<accession>A0A7M7PRU7</accession>
<feature type="compositionally biased region" description="Basic and acidic residues" evidence="2">
    <location>
        <begin position="431"/>
        <end position="444"/>
    </location>
</feature>
<dbReference type="PROSITE" id="PS50294">
    <property type="entry name" value="WD_REPEATS_REGION"/>
    <property type="match status" value="2"/>
</dbReference>
<dbReference type="EnsemblMetazoa" id="XM_030997685">
    <property type="protein sequence ID" value="XP_030853545"/>
    <property type="gene ID" value="LOC583836"/>
</dbReference>
<evidence type="ECO:0000313" key="5">
    <source>
        <dbReference type="Proteomes" id="UP000007110"/>
    </source>
</evidence>
<dbReference type="InterPro" id="IPR001810">
    <property type="entry name" value="F-box_dom"/>
</dbReference>
<dbReference type="PANTHER" id="PTHR20995:SF17">
    <property type="entry name" value="F-BOX_WD REPEAT-CONTAINING PROTEIN 5"/>
    <property type="match status" value="1"/>
</dbReference>
<dbReference type="InterPro" id="IPR015943">
    <property type="entry name" value="WD40/YVTN_repeat-like_dom_sf"/>
</dbReference>
<dbReference type="RefSeq" id="XP_030853545.1">
    <property type="nucleotide sequence ID" value="XM_030997685.1"/>
</dbReference>
<dbReference type="SUPFAM" id="SSF81383">
    <property type="entry name" value="F-box domain"/>
    <property type="match status" value="1"/>
</dbReference>
<evidence type="ECO:0000256" key="1">
    <source>
        <dbReference type="PROSITE-ProRule" id="PRU00221"/>
    </source>
</evidence>
<sequence>MADKDKMSLWLCLPESIVVNIFSYLTSNELQRAGCSCRTWLRISHDELLWKNLLYREWKINRAIPLPPGHSSYYREFRRLQYRVPTACLQELTDHNDQVLHVSFSHNGKLFASCSKDGTIKVWKSGPPASLKYSQNMKEQFRWQFTQFSQFNSSDSLLLVSGVHFGPNSTSGEIAVFNLKEDFALQARVQNKPYDIFGCWLNNAYLLSGNLHYLGQLSSCSALWLNRATQEADSEQESVVMRLFKFLNMNASTVRGITVANCRNLGKGKEVLLKQLQVESSREVKKEGETEQMSEEQSTASRIVSSSESEPDIKVSSACESDTELTASEPDSEQRRLHHQDKDDQKTRSEYDTEDIAADSKSQVDMLDDTLQSEMEVRESTCGKLNKISKQSSKSIKHKSVADMYSRNHPLKREASDSSVTPPGSFRKSLRKDGERRNAAKTKCDPNVADQSSDTETSHSRLWFRVRNAEVRRGRQNVDEDLMKILIYGVEPACPEEVQRVPRHSPGRIIGGPSTSHCDQHSLRTEEVLSGVGSRCSSTDTVLSSTDTDYTSLTFAGESGSGSDIVRAWGKKFTFGSTESLDEESLVKLASESKPGQTTTKRPVASNGEQEKEFSNNLSSSSQSDSQEVIQRSKIRRRRTLPKEDSQHKHLIFMRGAVAYTPHQICIKHINSSMMDTVKGPLGVSKQLDDARSGEVPLAAGLAAVDEPNHPNPRPQLDFDKVDHVIDLHGQILGLALSPDHRFLCVNCRSWPKDYHVADALAPPPIAQEIEVRMYDLYTLMEVKRFRGHRAFSPNDECNIIFLSVSDLYVASGAEDRQGYIWDRHYGILLARLPHTDMVNCVSFNPLDPEMLISASDDHTLKIWYSKNRVEQMTS</sequence>
<dbReference type="OMA" id="CHENDHR"/>
<dbReference type="PROSITE" id="PS50181">
    <property type="entry name" value="FBOX"/>
    <property type="match status" value="1"/>
</dbReference>
<dbReference type="SMART" id="SM00320">
    <property type="entry name" value="WD40"/>
    <property type="match status" value="3"/>
</dbReference>
<dbReference type="GO" id="GO:0016567">
    <property type="term" value="P:protein ubiquitination"/>
    <property type="evidence" value="ECO:0007669"/>
    <property type="project" value="InterPro"/>
</dbReference>
<organism evidence="4 5">
    <name type="scientific">Strongylocentrotus purpuratus</name>
    <name type="common">Purple sea urchin</name>
    <dbReference type="NCBI Taxonomy" id="7668"/>
    <lineage>
        <taxon>Eukaryota</taxon>
        <taxon>Metazoa</taxon>
        <taxon>Echinodermata</taxon>
        <taxon>Eleutherozoa</taxon>
        <taxon>Echinozoa</taxon>
        <taxon>Echinoidea</taxon>
        <taxon>Euechinoidea</taxon>
        <taxon>Echinacea</taxon>
        <taxon>Camarodonta</taxon>
        <taxon>Echinidea</taxon>
        <taxon>Strongylocentrotidae</taxon>
        <taxon>Strongylocentrotus</taxon>
    </lineage>
</organism>
<dbReference type="Gene3D" id="1.20.1280.50">
    <property type="match status" value="1"/>
</dbReference>
<reference evidence="5" key="1">
    <citation type="submission" date="2015-02" db="EMBL/GenBank/DDBJ databases">
        <title>Genome sequencing for Strongylocentrotus purpuratus.</title>
        <authorList>
            <person name="Murali S."/>
            <person name="Liu Y."/>
            <person name="Vee V."/>
            <person name="English A."/>
            <person name="Wang M."/>
            <person name="Skinner E."/>
            <person name="Han Y."/>
            <person name="Muzny D.M."/>
            <person name="Worley K.C."/>
            <person name="Gibbs R.A."/>
        </authorList>
    </citation>
    <scope>NUCLEOTIDE SEQUENCE</scope>
</reference>
<dbReference type="AlphaFoldDB" id="A0A7M7PRU7"/>
<dbReference type="InterPro" id="IPR036047">
    <property type="entry name" value="F-box-like_dom_sf"/>
</dbReference>
<dbReference type="SUPFAM" id="SSF50978">
    <property type="entry name" value="WD40 repeat-like"/>
    <property type="match status" value="2"/>
</dbReference>
<feature type="compositionally biased region" description="Basic and acidic residues" evidence="2">
    <location>
        <begin position="280"/>
        <end position="289"/>
    </location>
</feature>
<name>A0A7M7PRU7_STRPU</name>
<dbReference type="Gene3D" id="2.130.10.10">
    <property type="entry name" value="YVTN repeat-like/Quinoprotein amine dehydrogenase"/>
    <property type="match status" value="2"/>
</dbReference>
<keyword evidence="5" id="KW-1185">Reference proteome</keyword>
<dbReference type="PROSITE" id="PS50082">
    <property type="entry name" value="WD_REPEATS_2"/>
    <property type="match status" value="2"/>
</dbReference>
<dbReference type="Pfam" id="PF00400">
    <property type="entry name" value="WD40"/>
    <property type="match status" value="2"/>
</dbReference>
<feature type="compositionally biased region" description="Basic and acidic residues" evidence="2">
    <location>
        <begin position="332"/>
        <end position="351"/>
    </location>
</feature>
<feature type="repeat" description="WD" evidence="1">
    <location>
        <begin position="92"/>
        <end position="124"/>
    </location>
</feature>
<evidence type="ECO:0000256" key="2">
    <source>
        <dbReference type="SAM" id="MobiDB-lite"/>
    </source>
</evidence>
<feature type="region of interest" description="Disordered" evidence="2">
    <location>
        <begin position="589"/>
        <end position="647"/>
    </location>
</feature>
<proteinExistence type="predicted"/>
<dbReference type="InParanoid" id="A0A7M7PRU7"/>
<feature type="domain" description="F-box" evidence="3">
    <location>
        <begin position="7"/>
        <end position="53"/>
    </location>
</feature>
<dbReference type="GeneID" id="583836"/>
<feature type="compositionally biased region" description="Polar residues" evidence="2">
    <location>
        <begin position="295"/>
        <end position="308"/>
    </location>
</feature>
<dbReference type="InterPro" id="IPR036322">
    <property type="entry name" value="WD40_repeat_dom_sf"/>
</dbReference>
<dbReference type="Pfam" id="PF12937">
    <property type="entry name" value="F-box-like"/>
    <property type="match status" value="1"/>
</dbReference>
<dbReference type="GO" id="GO:0019005">
    <property type="term" value="C:SCF ubiquitin ligase complex"/>
    <property type="evidence" value="ECO:0007669"/>
    <property type="project" value="InterPro"/>
</dbReference>
<evidence type="ECO:0000313" key="4">
    <source>
        <dbReference type="EnsemblMetazoa" id="XP_030853545"/>
    </source>
</evidence>
<dbReference type="CTD" id="54461"/>
<protein>
    <recommendedName>
        <fullName evidence="3">F-box domain-containing protein</fullName>
    </recommendedName>
</protein>
<dbReference type="KEGG" id="spu:583836"/>
<dbReference type="Proteomes" id="UP000007110">
    <property type="component" value="Unassembled WGS sequence"/>
</dbReference>